<dbReference type="CDD" id="cd00503">
    <property type="entry name" value="Frataxin"/>
    <property type="match status" value="1"/>
</dbReference>
<keyword evidence="6" id="KW-0813">Transport</keyword>
<keyword evidence="11" id="KW-0406">Ion transport</keyword>
<protein>
    <recommendedName>
        <fullName evidence="4">Frataxin, mitochondrial</fullName>
        <ecNumber evidence="3">1.16.3.1</ecNumber>
    </recommendedName>
</protein>
<dbReference type="GO" id="GO:0008198">
    <property type="term" value="F:ferrous iron binding"/>
    <property type="evidence" value="ECO:0007669"/>
    <property type="project" value="TreeGrafter"/>
</dbReference>
<evidence type="ECO:0000256" key="9">
    <source>
        <dbReference type="ARBA" id="ARBA00023002"/>
    </source>
</evidence>
<keyword evidence="12" id="KW-0496">Mitochondrion</keyword>
<evidence type="ECO:0000256" key="10">
    <source>
        <dbReference type="ARBA" id="ARBA00023004"/>
    </source>
</evidence>
<dbReference type="NCBIfam" id="TIGR03421">
    <property type="entry name" value="FeS_CyaY"/>
    <property type="match status" value="1"/>
</dbReference>
<reference evidence="17 18" key="1">
    <citation type="journal article" date="2018" name="Nat. Ecol. Evol.">
        <title>Shark genomes provide insights into elasmobranch evolution and the origin of vertebrates.</title>
        <authorList>
            <person name="Hara Y"/>
            <person name="Yamaguchi K"/>
            <person name="Onimaru K"/>
            <person name="Kadota M"/>
            <person name="Koyanagi M"/>
            <person name="Keeley SD"/>
            <person name="Tatsumi K"/>
            <person name="Tanaka K"/>
            <person name="Motone F"/>
            <person name="Kageyama Y"/>
            <person name="Nozu R"/>
            <person name="Adachi N"/>
            <person name="Nishimura O"/>
            <person name="Nakagawa R"/>
            <person name="Tanegashima C"/>
            <person name="Kiyatake I"/>
            <person name="Matsumoto R"/>
            <person name="Murakumo K"/>
            <person name="Nishida K"/>
            <person name="Terakita A"/>
            <person name="Kuratani S"/>
            <person name="Sato K"/>
            <person name="Hyodo S Kuraku.S."/>
        </authorList>
    </citation>
    <scope>NUCLEOTIDE SEQUENCE [LARGE SCALE GENOMIC DNA]</scope>
</reference>
<dbReference type="GO" id="GO:0008199">
    <property type="term" value="F:ferric iron binding"/>
    <property type="evidence" value="ECO:0007669"/>
    <property type="project" value="InterPro"/>
</dbReference>
<proteinExistence type="inferred from homology"/>
<evidence type="ECO:0000313" key="18">
    <source>
        <dbReference type="Proteomes" id="UP000288216"/>
    </source>
</evidence>
<evidence type="ECO:0000256" key="14">
    <source>
        <dbReference type="ARBA" id="ARBA00045532"/>
    </source>
</evidence>
<keyword evidence="9" id="KW-0560">Oxidoreductase</keyword>
<evidence type="ECO:0000256" key="15">
    <source>
        <dbReference type="ARBA" id="ARBA00046911"/>
    </source>
</evidence>
<dbReference type="Proteomes" id="UP000288216">
    <property type="component" value="Unassembled WGS sequence"/>
</dbReference>
<keyword evidence="10" id="KW-0408">Iron</keyword>
<dbReference type="FunFam" id="3.30.920.10:FF:000002">
    <property type="entry name" value="Frataxin, mitochondrial"/>
    <property type="match status" value="1"/>
</dbReference>
<organism evidence="17 18">
    <name type="scientific">Scyliorhinus torazame</name>
    <name type="common">Cloudy catshark</name>
    <name type="synonym">Catulus torazame</name>
    <dbReference type="NCBI Taxonomy" id="75743"/>
    <lineage>
        <taxon>Eukaryota</taxon>
        <taxon>Metazoa</taxon>
        <taxon>Chordata</taxon>
        <taxon>Craniata</taxon>
        <taxon>Vertebrata</taxon>
        <taxon>Chondrichthyes</taxon>
        <taxon>Elasmobranchii</taxon>
        <taxon>Galeomorphii</taxon>
        <taxon>Galeoidea</taxon>
        <taxon>Carcharhiniformes</taxon>
        <taxon>Scyliorhinidae</taxon>
        <taxon>Scyliorhinus</taxon>
    </lineage>
</organism>
<dbReference type="GO" id="GO:0005739">
    <property type="term" value="C:mitochondrion"/>
    <property type="evidence" value="ECO:0007669"/>
    <property type="project" value="UniProtKB-SubCell"/>
</dbReference>
<dbReference type="OMA" id="HKECESR"/>
<dbReference type="InterPro" id="IPR036524">
    <property type="entry name" value="Frataxin/CyaY_sf"/>
</dbReference>
<dbReference type="PROSITE" id="PS50810">
    <property type="entry name" value="FRATAXIN_2"/>
    <property type="match status" value="1"/>
</dbReference>
<dbReference type="InterPro" id="IPR020895">
    <property type="entry name" value="Frataxin_CS"/>
</dbReference>
<keyword evidence="13" id="KW-0350">Heme biosynthesis</keyword>
<dbReference type="OrthoDB" id="1897642at2759"/>
<keyword evidence="7" id="KW-0410">Iron transport</keyword>
<dbReference type="InterPro" id="IPR017789">
    <property type="entry name" value="Frataxin"/>
</dbReference>
<evidence type="ECO:0000256" key="6">
    <source>
        <dbReference type="ARBA" id="ARBA00022448"/>
    </source>
</evidence>
<comment type="similarity">
    <text evidence="2">Belongs to the frataxin family.</text>
</comment>
<dbReference type="InterPro" id="IPR002908">
    <property type="entry name" value="Frataxin/CyaY"/>
</dbReference>
<dbReference type="EMBL" id="BFAA01001577">
    <property type="protein sequence ID" value="GCB67557.1"/>
    <property type="molecule type" value="Genomic_DNA"/>
</dbReference>
<gene>
    <name evidence="17" type="ORF">scyTo_0005150</name>
</gene>
<dbReference type="PRINTS" id="PR00904">
    <property type="entry name" value="FRATAXIN"/>
</dbReference>
<evidence type="ECO:0000256" key="3">
    <source>
        <dbReference type="ARBA" id="ARBA00013107"/>
    </source>
</evidence>
<keyword evidence="8" id="KW-0809">Transit peptide</keyword>
<evidence type="ECO:0000256" key="1">
    <source>
        <dbReference type="ARBA" id="ARBA00004173"/>
    </source>
</evidence>
<dbReference type="AlphaFoldDB" id="A0A401P368"/>
<dbReference type="GO" id="GO:0006783">
    <property type="term" value="P:heme biosynthetic process"/>
    <property type="evidence" value="ECO:0007669"/>
    <property type="project" value="UniProtKB-KW"/>
</dbReference>
<dbReference type="PROSITE" id="PS01344">
    <property type="entry name" value="FRATAXIN_1"/>
    <property type="match status" value="1"/>
</dbReference>
<evidence type="ECO:0000256" key="13">
    <source>
        <dbReference type="ARBA" id="ARBA00023133"/>
    </source>
</evidence>
<evidence type="ECO:0000256" key="5">
    <source>
        <dbReference type="ARBA" id="ARBA00022434"/>
    </source>
</evidence>
<comment type="function">
    <text evidence="14">Modulates the RNA-binding activity of ACO1. May be involved in the cytoplasmic iron-sulfur protein biogenesis. May contribute to oxidative stress resistance and overall cell survival.</text>
</comment>
<dbReference type="GO" id="GO:0006826">
    <property type="term" value="P:iron ion transport"/>
    <property type="evidence" value="ECO:0007669"/>
    <property type="project" value="UniProtKB-KW"/>
</dbReference>
<evidence type="ECO:0000256" key="11">
    <source>
        <dbReference type="ARBA" id="ARBA00023065"/>
    </source>
</evidence>
<dbReference type="STRING" id="75743.A0A401P368"/>
<evidence type="ECO:0000313" key="17">
    <source>
        <dbReference type="EMBL" id="GCB67557.1"/>
    </source>
</evidence>
<name>A0A401P368_SCYTO</name>
<evidence type="ECO:0000256" key="7">
    <source>
        <dbReference type="ARBA" id="ARBA00022496"/>
    </source>
</evidence>
<dbReference type="Pfam" id="PF01491">
    <property type="entry name" value="Frataxin_Cyay"/>
    <property type="match status" value="1"/>
</dbReference>
<comment type="catalytic activity">
    <reaction evidence="16">
        <text>4 Fe(2+) + O2 + 4 H(+) = 4 Fe(3+) + 2 H2O</text>
        <dbReference type="Rhea" id="RHEA:11148"/>
        <dbReference type="ChEBI" id="CHEBI:15377"/>
        <dbReference type="ChEBI" id="CHEBI:15378"/>
        <dbReference type="ChEBI" id="CHEBI:15379"/>
        <dbReference type="ChEBI" id="CHEBI:29033"/>
        <dbReference type="ChEBI" id="CHEBI:29034"/>
        <dbReference type="EC" id="1.16.3.1"/>
    </reaction>
</comment>
<dbReference type="GO" id="GO:0051537">
    <property type="term" value="F:2 iron, 2 sulfur cluster binding"/>
    <property type="evidence" value="ECO:0007669"/>
    <property type="project" value="TreeGrafter"/>
</dbReference>
<comment type="subunit">
    <text evidence="15">Interacts with ACO1. Interacts with ISCU (cytoplasmic form).</text>
</comment>
<evidence type="ECO:0000256" key="4">
    <source>
        <dbReference type="ARBA" id="ARBA00014720"/>
    </source>
</evidence>
<keyword evidence="5" id="KW-0409">Iron storage</keyword>
<dbReference type="SMART" id="SM01219">
    <property type="entry name" value="Frataxin_Cyay"/>
    <property type="match status" value="1"/>
</dbReference>
<dbReference type="EC" id="1.16.3.1" evidence="3"/>
<evidence type="ECO:0000256" key="2">
    <source>
        <dbReference type="ARBA" id="ARBA00008183"/>
    </source>
</evidence>
<comment type="subcellular location">
    <subcellularLocation>
        <location evidence="1">Mitochondrion</location>
    </subcellularLocation>
</comment>
<evidence type="ECO:0000256" key="16">
    <source>
        <dbReference type="ARBA" id="ARBA00047990"/>
    </source>
</evidence>
<dbReference type="Gene3D" id="3.30.920.10">
    <property type="entry name" value="Frataxin/CyaY"/>
    <property type="match status" value="1"/>
</dbReference>
<dbReference type="GO" id="GO:0004322">
    <property type="term" value="F:ferroxidase activity"/>
    <property type="evidence" value="ECO:0007669"/>
    <property type="project" value="UniProtKB-EC"/>
</dbReference>
<comment type="caution">
    <text evidence="17">The sequence shown here is derived from an EMBL/GenBank/DDBJ whole genome shotgun (WGS) entry which is preliminary data.</text>
</comment>
<dbReference type="SUPFAM" id="SSF55387">
    <property type="entry name" value="Frataxin/Nqo15-like"/>
    <property type="match status" value="1"/>
</dbReference>
<accession>A0A401P368</accession>
<dbReference type="PANTHER" id="PTHR16821:SF2">
    <property type="entry name" value="FRATAXIN, MITOCHONDRIAL"/>
    <property type="match status" value="1"/>
</dbReference>
<sequence>MACLLSRGRLCLRCSVRHFSRPPRAAAAPEIQPASLSTLAPSFQHLYSFRCLKFQRKKIHSSSLRGMENASSLDEATYEKLAEETLDLLADFFEDLADQPFIPKEYDVTFSNGVLTINVGETVGTYVINKQTPNRQIWLSSPISGPKRYDWTGKKWVYSHDGVCLHELLAKEFSATFKAKVDVLSVADVSDV</sequence>
<evidence type="ECO:0000256" key="12">
    <source>
        <dbReference type="ARBA" id="ARBA00023128"/>
    </source>
</evidence>
<dbReference type="PANTHER" id="PTHR16821">
    <property type="entry name" value="FRATAXIN"/>
    <property type="match status" value="1"/>
</dbReference>
<keyword evidence="18" id="KW-1185">Reference proteome</keyword>
<dbReference type="NCBIfam" id="TIGR03422">
    <property type="entry name" value="mito_frataxin"/>
    <property type="match status" value="1"/>
</dbReference>
<dbReference type="GO" id="GO:0034986">
    <property type="term" value="F:iron chaperone activity"/>
    <property type="evidence" value="ECO:0007669"/>
    <property type="project" value="TreeGrafter"/>
</dbReference>
<dbReference type="GO" id="GO:0006879">
    <property type="term" value="P:intracellular iron ion homeostasis"/>
    <property type="evidence" value="ECO:0007669"/>
    <property type="project" value="UniProtKB-KW"/>
</dbReference>
<evidence type="ECO:0000256" key="8">
    <source>
        <dbReference type="ARBA" id="ARBA00022946"/>
    </source>
</evidence>
<dbReference type="GO" id="GO:0016226">
    <property type="term" value="P:iron-sulfur cluster assembly"/>
    <property type="evidence" value="ECO:0007669"/>
    <property type="project" value="InterPro"/>
</dbReference>